<name>A0A1R0X992_9BACL</name>
<dbReference type="AlphaFoldDB" id="A0A1R0X992"/>
<sequence>MIKINGTTIAASPATFVPTLIDLDDGESSIRTADGKLHRDRIRVMRQLDMTFGILNWAEMSALMKSMADTFFSVTYPDPMSGVYETREFYVGNRNPAFAVAKGNDILWSGLKITLTEQ</sequence>
<evidence type="ECO:0008006" key="3">
    <source>
        <dbReference type="Google" id="ProtNLM"/>
    </source>
</evidence>
<comment type="caution">
    <text evidence="1">The sequence shown here is derived from an EMBL/GenBank/DDBJ whole genome shotgun (WGS) entry which is preliminary data.</text>
</comment>
<dbReference type="InterPro" id="IPR046557">
    <property type="entry name" value="DUF6711"/>
</dbReference>
<organism evidence="1 2">
    <name type="scientific">Paenibacillus odorifer</name>
    <dbReference type="NCBI Taxonomy" id="189426"/>
    <lineage>
        <taxon>Bacteria</taxon>
        <taxon>Bacillati</taxon>
        <taxon>Bacillota</taxon>
        <taxon>Bacilli</taxon>
        <taxon>Bacillales</taxon>
        <taxon>Paenibacillaceae</taxon>
        <taxon>Paenibacillus</taxon>
    </lineage>
</organism>
<dbReference type="Pfam" id="PF20458">
    <property type="entry name" value="DUF6711"/>
    <property type="match status" value="1"/>
</dbReference>
<dbReference type="Proteomes" id="UP000187465">
    <property type="component" value="Unassembled WGS sequence"/>
</dbReference>
<gene>
    <name evidence="1" type="ORF">BJP51_19205</name>
</gene>
<dbReference type="EMBL" id="MKQP01000022">
    <property type="protein sequence ID" value="OMD31370.1"/>
    <property type="molecule type" value="Genomic_DNA"/>
</dbReference>
<accession>A0A1R0X992</accession>
<proteinExistence type="predicted"/>
<evidence type="ECO:0000313" key="1">
    <source>
        <dbReference type="EMBL" id="OMD31370.1"/>
    </source>
</evidence>
<evidence type="ECO:0000313" key="2">
    <source>
        <dbReference type="Proteomes" id="UP000187465"/>
    </source>
</evidence>
<dbReference type="RefSeq" id="WP_076179178.1">
    <property type="nucleotide sequence ID" value="NZ_MKQP01000022.1"/>
</dbReference>
<protein>
    <recommendedName>
        <fullName evidence="3">Prophage protein</fullName>
    </recommendedName>
</protein>
<reference evidence="1 2" key="1">
    <citation type="submission" date="2016-10" db="EMBL/GenBank/DDBJ databases">
        <title>Paenibacillus species isolates.</title>
        <authorList>
            <person name="Beno S.M."/>
        </authorList>
    </citation>
    <scope>NUCLEOTIDE SEQUENCE [LARGE SCALE GENOMIC DNA]</scope>
    <source>
        <strain evidence="1 2">FSL H7-0604</strain>
    </source>
</reference>